<organism evidence="8">
    <name type="scientific">Ignisphaera aggregans</name>
    <dbReference type="NCBI Taxonomy" id="334771"/>
    <lineage>
        <taxon>Archaea</taxon>
        <taxon>Thermoproteota</taxon>
        <taxon>Thermoprotei</taxon>
        <taxon>Desulfurococcales</taxon>
        <taxon>Desulfurococcaceae</taxon>
        <taxon>Ignisphaera</taxon>
    </lineage>
</organism>
<name>A0A7J2U1B0_9CREN</name>
<dbReference type="InterPro" id="IPR036291">
    <property type="entry name" value="NAD(P)-bd_dom_sf"/>
</dbReference>
<dbReference type="GO" id="GO:0004022">
    <property type="term" value="F:alcohol dehydrogenase (NAD+) activity"/>
    <property type="evidence" value="ECO:0007669"/>
    <property type="project" value="TreeGrafter"/>
</dbReference>
<reference evidence="8" key="1">
    <citation type="journal article" date="2020" name="mSystems">
        <title>Genome- and Community-Level Interaction Insights into Carbon Utilization and Element Cycling Functions of Hydrothermarchaeota in Hydrothermal Sediment.</title>
        <authorList>
            <person name="Zhou Z."/>
            <person name="Liu Y."/>
            <person name="Xu W."/>
            <person name="Pan J."/>
            <person name="Luo Z.H."/>
            <person name="Li M."/>
        </authorList>
    </citation>
    <scope>NUCLEOTIDE SEQUENCE [LARGE SCALE GENOMIC DNA]</scope>
    <source>
        <strain evidence="8">SpSt-125</strain>
    </source>
</reference>
<dbReference type="Gene3D" id="3.90.180.10">
    <property type="entry name" value="Medium-chain alcohol dehydrogenases, catalytic domain"/>
    <property type="match status" value="1"/>
</dbReference>
<evidence type="ECO:0000313" key="8">
    <source>
        <dbReference type="EMBL" id="HEM66620.1"/>
    </source>
</evidence>
<dbReference type="InterPro" id="IPR014187">
    <property type="entry name" value="ADH_Zn_typ-2"/>
</dbReference>
<proteinExistence type="inferred from homology"/>
<evidence type="ECO:0000259" key="7">
    <source>
        <dbReference type="Pfam" id="PF08240"/>
    </source>
</evidence>
<evidence type="ECO:0000256" key="5">
    <source>
        <dbReference type="ARBA" id="ARBA00023002"/>
    </source>
</evidence>
<comment type="similarity">
    <text evidence="2">Belongs to the zinc-containing alcohol dehydrogenase family.</text>
</comment>
<dbReference type="InterPro" id="IPR013154">
    <property type="entry name" value="ADH-like_N"/>
</dbReference>
<evidence type="ECO:0000259" key="6">
    <source>
        <dbReference type="Pfam" id="PF00107"/>
    </source>
</evidence>
<dbReference type="SUPFAM" id="SSF50129">
    <property type="entry name" value="GroES-like"/>
    <property type="match status" value="1"/>
</dbReference>
<dbReference type="EC" id="1.-.-.-" evidence="8"/>
<evidence type="ECO:0000256" key="4">
    <source>
        <dbReference type="ARBA" id="ARBA00022833"/>
    </source>
</evidence>
<evidence type="ECO:0000256" key="1">
    <source>
        <dbReference type="ARBA" id="ARBA00001947"/>
    </source>
</evidence>
<dbReference type="AlphaFoldDB" id="A0A7J2U1B0"/>
<dbReference type="PANTHER" id="PTHR42940">
    <property type="entry name" value="ALCOHOL DEHYDROGENASE 1-RELATED"/>
    <property type="match status" value="1"/>
</dbReference>
<feature type="domain" description="Alcohol dehydrogenase-like N-terminal" evidence="7">
    <location>
        <begin position="43"/>
        <end position="151"/>
    </location>
</feature>
<dbReference type="EMBL" id="DSEU01000022">
    <property type="protein sequence ID" value="HEM66620.1"/>
    <property type="molecule type" value="Genomic_DNA"/>
</dbReference>
<dbReference type="SUPFAM" id="SSF51735">
    <property type="entry name" value="NAD(P)-binding Rossmann-fold domains"/>
    <property type="match status" value="1"/>
</dbReference>
<comment type="cofactor">
    <cofactor evidence="1">
        <name>Zn(2+)</name>
        <dbReference type="ChEBI" id="CHEBI:29105"/>
    </cofactor>
</comment>
<protein>
    <submittedName>
        <fullName evidence="8">Zinc-binding alcohol dehydrogenase family protein</fullName>
        <ecNumber evidence="8">1.-.-.-</ecNumber>
    </submittedName>
</protein>
<keyword evidence="5 8" id="KW-0560">Oxidoreductase</keyword>
<dbReference type="GO" id="GO:0005737">
    <property type="term" value="C:cytoplasm"/>
    <property type="evidence" value="ECO:0007669"/>
    <property type="project" value="TreeGrafter"/>
</dbReference>
<accession>A0A7J2U1B0</accession>
<gene>
    <name evidence="8" type="ORF">ENO26_03475</name>
</gene>
<feature type="domain" description="Alcohol dehydrogenase-like C-terminal" evidence="6">
    <location>
        <begin position="207"/>
        <end position="308"/>
    </location>
</feature>
<dbReference type="InterPro" id="IPR013149">
    <property type="entry name" value="ADH-like_C"/>
</dbReference>
<sequence length="347" mass="38967">MKAGLVNENAEIFVEGAPRRYQGLPIKENPVDIVDIPIPTVKRSQVLIEVEACGVCYTDIDIIEGRVKCKLPVIPGHQIVGKVIESDKGIEHIMGKRVGVAWIGQTCGSCEYCKRGLENLCTSFKATGCDFDGGYAEYTTAFIDYVYELPKNVEPEKLAPLLCAGSVGYRAYRLAEIFDGTRVGLFGFGSSAHIIIQVIRRLHPSTEIYVFSRGAEHRELAKRLGADWVGQPSENPQKRLHIAIDFTPVGETVTRALELLDRGGRLIINTIRKQTPILLDYAKHLWEEREVKSVANVTREDVKEFIKYYARYGIETHIHIYKLEEVNKALRDLKAARTRGTPVLKIK</sequence>
<keyword evidence="4" id="KW-0862">Zinc</keyword>
<comment type="caution">
    <text evidence="8">The sequence shown here is derived from an EMBL/GenBank/DDBJ whole genome shotgun (WGS) entry which is preliminary data.</text>
</comment>
<dbReference type="PANTHER" id="PTHR42940:SF8">
    <property type="entry name" value="VACUOLAR PROTEIN SORTING-ASSOCIATED PROTEIN 11"/>
    <property type="match status" value="1"/>
</dbReference>
<dbReference type="InterPro" id="IPR011032">
    <property type="entry name" value="GroES-like_sf"/>
</dbReference>
<dbReference type="GO" id="GO:0046872">
    <property type="term" value="F:metal ion binding"/>
    <property type="evidence" value="ECO:0007669"/>
    <property type="project" value="UniProtKB-KW"/>
</dbReference>
<evidence type="ECO:0000256" key="2">
    <source>
        <dbReference type="ARBA" id="ARBA00008072"/>
    </source>
</evidence>
<keyword evidence="3" id="KW-0479">Metal-binding</keyword>
<dbReference type="Gene3D" id="3.40.50.720">
    <property type="entry name" value="NAD(P)-binding Rossmann-like Domain"/>
    <property type="match status" value="1"/>
</dbReference>
<dbReference type="NCBIfam" id="TIGR02822">
    <property type="entry name" value="adh_fam_2"/>
    <property type="match status" value="1"/>
</dbReference>
<dbReference type="Pfam" id="PF08240">
    <property type="entry name" value="ADH_N"/>
    <property type="match status" value="1"/>
</dbReference>
<dbReference type="Pfam" id="PF00107">
    <property type="entry name" value="ADH_zinc_N"/>
    <property type="match status" value="1"/>
</dbReference>
<evidence type="ECO:0000256" key="3">
    <source>
        <dbReference type="ARBA" id="ARBA00022723"/>
    </source>
</evidence>